<keyword evidence="1" id="KW-0472">Membrane</keyword>
<name>A0A417YCS5_9BACI</name>
<dbReference type="EMBL" id="QWEH01000013">
    <property type="protein sequence ID" value="RHW30423.1"/>
    <property type="molecule type" value="Genomic_DNA"/>
</dbReference>
<sequence length="85" mass="9640">MKFKLSASILFIGIFLLRILKPELNIDSISVMLIVLALVPWFIQYIKSLEINGLGKVELITEDQKQAIQKNADEAGILLVLKRMK</sequence>
<dbReference type="AlphaFoldDB" id="A0A417YCS5"/>
<keyword evidence="1" id="KW-1133">Transmembrane helix</keyword>
<reference evidence="2 3" key="1">
    <citation type="journal article" date="2007" name="Int. J. Syst. Evol. Microbiol.">
        <title>Oceanobacillus profundus sp. nov., isolated from a deep-sea sediment core.</title>
        <authorList>
            <person name="Kim Y.G."/>
            <person name="Choi D.H."/>
            <person name="Hyun S."/>
            <person name="Cho B.C."/>
        </authorList>
    </citation>
    <scope>NUCLEOTIDE SEQUENCE [LARGE SCALE GENOMIC DNA]</scope>
    <source>
        <strain evidence="2 3">DSM 18246</strain>
    </source>
</reference>
<keyword evidence="3" id="KW-1185">Reference proteome</keyword>
<proteinExistence type="predicted"/>
<evidence type="ECO:0000256" key="1">
    <source>
        <dbReference type="SAM" id="Phobius"/>
    </source>
</evidence>
<accession>A0A417YCS5</accession>
<comment type="caution">
    <text evidence="2">The sequence shown here is derived from an EMBL/GenBank/DDBJ whole genome shotgun (WGS) entry which is preliminary data.</text>
</comment>
<organism evidence="2 3">
    <name type="scientific">Oceanobacillus profundus</name>
    <dbReference type="NCBI Taxonomy" id="372463"/>
    <lineage>
        <taxon>Bacteria</taxon>
        <taxon>Bacillati</taxon>
        <taxon>Bacillota</taxon>
        <taxon>Bacilli</taxon>
        <taxon>Bacillales</taxon>
        <taxon>Bacillaceae</taxon>
        <taxon>Oceanobacillus</taxon>
    </lineage>
</organism>
<dbReference type="Proteomes" id="UP000285456">
    <property type="component" value="Unassembled WGS sequence"/>
</dbReference>
<evidence type="ECO:0000313" key="2">
    <source>
        <dbReference type="EMBL" id="RHW30423.1"/>
    </source>
</evidence>
<gene>
    <name evidence="2" type="ORF">D1B32_16410</name>
</gene>
<protein>
    <submittedName>
        <fullName evidence="2">Uncharacterized protein</fullName>
    </submittedName>
</protein>
<dbReference type="OrthoDB" id="5815199at2"/>
<keyword evidence="1" id="KW-0812">Transmembrane</keyword>
<evidence type="ECO:0000313" key="3">
    <source>
        <dbReference type="Proteomes" id="UP000285456"/>
    </source>
</evidence>
<feature type="transmembrane region" description="Helical" evidence="1">
    <location>
        <begin position="29"/>
        <end position="46"/>
    </location>
</feature>
<dbReference type="RefSeq" id="WP_095312491.1">
    <property type="nucleotide sequence ID" value="NZ_PHUT01000013.1"/>
</dbReference>